<evidence type="ECO:0000313" key="5">
    <source>
        <dbReference type="Proteomes" id="UP000030671"/>
    </source>
</evidence>
<proteinExistence type="inferred from homology"/>
<accession>W4K5B8</accession>
<dbReference type="InterPro" id="IPR036291">
    <property type="entry name" value="NAD(P)-bd_dom_sf"/>
</dbReference>
<sequence>MSSKGLVFVTGVSGFVGAHVVHELLQAGYPVRASARPKKVDYVKKGWASYGDKLEVVPIEDIVNGDFSEALKGVTAIVHVAAPLALAGDAKHVIGGAVDGTVNVIRQGYTAGVRKFVLTSTILTALNAKNLGNLSALTNEDWNPSTVEQALDGTRDPGFIYSAAKTAAEREVWKFADEHPDVDVTTLNPPLLYGPFAPSFSAPEPDRGALSTNAYIYGLLSPTGAYPRLPGYADVRDVARAHVKALSAGPSSSRKRILISGEWFNWGEAVKYLLEVHPELKGRIVDPENAPKAVTGWIVDLTQSEQVLGLGKEQLTPWKKTVLDAVDALLKLEKEWAAKGLKL</sequence>
<dbReference type="InterPro" id="IPR001509">
    <property type="entry name" value="Epimerase_deHydtase"/>
</dbReference>
<dbReference type="HOGENOM" id="CLU_007383_9_2_1"/>
<dbReference type="eggNOG" id="KOG1502">
    <property type="taxonomic scope" value="Eukaryota"/>
</dbReference>
<dbReference type="Proteomes" id="UP000030671">
    <property type="component" value="Unassembled WGS sequence"/>
</dbReference>
<dbReference type="PANTHER" id="PTHR10366:SF564">
    <property type="entry name" value="STEROL-4-ALPHA-CARBOXYLATE 3-DEHYDROGENASE, DECARBOXYLATING"/>
    <property type="match status" value="1"/>
</dbReference>
<keyword evidence="5" id="KW-1185">Reference proteome</keyword>
<protein>
    <recommendedName>
        <fullName evidence="3">NAD-dependent epimerase/dehydratase domain-containing protein</fullName>
    </recommendedName>
</protein>
<gene>
    <name evidence="4" type="ORF">HETIRDRAFT_440578</name>
</gene>
<dbReference type="RefSeq" id="XP_009547699.1">
    <property type="nucleotide sequence ID" value="XM_009549404.1"/>
</dbReference>
<reference evidence="4 5" key="1">
    <citation type="journal article" date="2012" name="New Phytol.">
        <title>Insight into trade-off between wood decay and parasitism from the genome of a fungal forest pathogen.</title>
        <authorList>
            <person name="Olson A."/>
            <person name="Aerts A."/>
            <person name="Asiegbu F."/>
            <person name="Belbahri L."/>
            <person name="Bouzid O."/>
            <person name="Broberg A."/>
            <person name="Canback B."/>
            <person name="Coutinho P.M."/>
            <person name="Cullen D."/>
            <person name="Dalman K."/>
            <person name="Deflorio G."/>
            <person name="van Diepen L.T."/>
            <person name="Dunand C."/>
            <person name="Duplessis S."/>
            <person name="Durling M."/>
            <person name="Gonthier P."/>
            <person name="Grimwood J."/>
            <person name="Fossdal C.G."/>
            <person name="Hansson D."/>
            <person name="Henrissat B."/>
            <person name="Hietala A."/>
            <person name="Himmelstrand K."/>
            <person name="Hoffmeister D."/>
            <person name="Hogberg N."/>
            <person name="James T.Y."/>
            <person name="Karlsson M."/>
            <person name="Kohler A."/>
            <person name="Kues U."/>
            <person name="Lee Y.H."/>
            <person name="Lin Y.C."/>
            <person name="Lind M."/>
            <person name="Lindquist E."/>
            <person name="Lombard V."/>
            <person name="Lucas S."/>
            <person name="Lunden K."/>
            <person name="Morin E."/>
            <person name="Murat C."/>
            <person name="Park J."/>
            <person name="Raffaello T."/>
            <person name="Rouze P."/>
            <person name="Salamov A."/>
            <person name="Schmutz J."/>
            <person name="Solheim H."/>
            <person name="Stahlberg J."/>
            <person name="Velez H."/>
            <person name="de Vries R.P."/>
            <person name="Wiebenga A."/>
            <person name="Woodward S."/>
            <person name="Yakovlev I."/>
            <person name="Garbelotto M."/>
            <person name="Martin F."/>
            <person name="Grigoriev I.V."/>
            <person name="Stenlid J."/>
        </authorList>
    </citation>
    <scope>NUCLEOTIDE SEQUENCE [LARGE SCALE GENOMIC DNA]</scope>
    <source>
        <strain evidence="4 5">TC 32-1</strain>
    </source>
</reference>
<dbReference type="Pfam" id="PF01370">
    <property type="entry name" value="Epimerase"/>
    <property type="match status" value="1"/>
</dbReference>
<dbReference type="GeneID" id="20675279"/>
<dbReference type="InParanoid" id="W4K5B8"/>
<dbReference type="AlphaFoldDB" id="W4K5B8"/>
<dbReference type="Gene3D" id="3.40.50.720">
    <property type="entry name" value="NAD(P)-binding Rossmann-like Domain"/>
    <property type="match status" value="1"/>
</dbReference>
<comment type="similarity">
    <text evidence="2">Belongs to the NAD(P)-dependent epimerase/dehydratase family. Dihydroflavonol-4-reductase subfamily.</text>
</comment>
<evidence type="ECO:0000259" key="3">
    <source>
        <dbReference type="Pfam" id="PF01370"/>
    </source>
</evidence>
<dbReference type="KEGG" id="hir:HETIRDRAFT_440578"/>
<dbReference type="GO" id="GO:0016616">
    <property type="term" value="F:oxidoreductase activity, acting on the CH-OH group of donors, NAD or NADP as acceptor"/>
    <property type="evidence" value="ECO:0007669"/>
    <property type="project" value="TreeGrafter"/>
</dbReference>
<dbReference type="PANTHER" id="PTHR10366">
    <property type="entry name" value="NAD DEPENDENT EPIMERASE/DEHYDRATASE"/>
    <property type="match status" value="1"/>
</dbReference>
<evidence type="ECO:0000256" key="1">
    <source>
        <dbReference type="ARBA" id="ARBA00023002"/>
    </source>
</evidence>
<keyword evidence="1" id="KW-0560">Oxidoreductase</keyword>
<dbReference type="InterPro" id="IPR050425">
    <property type="entry name" value="NAD(P)_dehydrat-like"/>
</dbReference>
<dbReference type="EMBL" id="KI925459">
    <property type="protein sequence ID" value="ETW81018.1"/>
    <property type="molecule type" value="Genomic_DNA"/>
</dbReference>
<dbReference type="SUPFAM" id="SSF51735">
    <property type="entry name" value="NAD(P)-binding Rossmann-fold domains"/>
    <property type="match status" value="1"/>
</dbReference>
<name>W4K5B8_HETIT</name>
<organism evidence="4 5">
    <name type="scientific">Heterobasidion irregulare (strain TC 32-1)</name>
    <dbReference type="NCBI Taxonomy" id="747525"/>
    <lineage>
        <taxon>Eukaryota</taxon>
        <taxon>Fungi</taxon>
        <taxon>Dikarya</taxon>
        <taxon>Basidiomycota</taxon>
        <taxon>Agaricomycotina</taxon>
        <taxon>Agaricomycetes</taxon>
        <taxon>Russulales</taxon>
        <taxon>Bondarzewiaceae</taxon>
        <taxon>Heterobasidion</taxon>
        <taxon>Heterobasidion annosum species complex</taxon>
    </lineage>
</organism>
<evidence type="ECO:0000313" key="4">
    <source>
        <dbReference type="EMBL" id="ETW81018.1"/>
    </source>
</evidence>
<dbReference type="STRING" id="747525.W4K5B8"/>
<feature type="domain" description="NAD-dependent epimerase/dehydratase" evidence="3">
    <location>
        <begin position="7"/>
        <end position="248"/>
    </location>
</feature>
<dbReference type="OrthoDB" id="2735536at2759"/>
<evidence type="ECO:0000256" key="2">
    <source>
        <dbReference type="ARBA" id="ARBA00023445"/>
    </source>
</evidence>